<dbReference type="Proteomes" id="UP000254425">
    <property type="component" value="Chromosome"/>
</dbReference>
<dbReference type="PANTHER" id="PTHR30136">
    <property type="entry name" value="HELIX-TURN-HELIX TRANSCRIPTIONAL REGULATOR, ICLR FAMILY"/>
    <property type="match status" value="1"/>
</dbReference>
<sequence>MTATRSGPTTAGQGGTGHADRVFRVQEALSRLGPGAHRLSAIARAADLDDSTTSRILQSGVYRGHFERPSRGRYQLGGRVAELALHAYARHDSDSVLAVLQQLRARTDGGMALHYTLTPGVQPGRQCAEMAVGDSDLEEFGMSPREVLAITRSLRVGASGRTILAYLPEAVQCRAQHEPIPPQAGRGAIHNPVALAASLAAIRDHGYALGYEECMDGWNTIAAPTFAGVAIQGAVLLLRPARLMPRAPRPYITATKTAAAAISRMHAS</sequence>
<dbReference type="PANTHER" id="PTHR30136:SF35">
    <property type="entry name" value="HTH-TYPE TRANSCRIPTIONAL REGULATOR RV1719"/>
    <property type="match status" value="1"/>
</dbReference>
<proteinExistence type="predicted"/>
<dbReference type="Gene3D" id="3.30.450.40">
    <property type="match status" value="1"/>
</dbReference>
<dbReference type="InterPro" id="IPR005471">
    <property type="entry name" value="Tscrpt_reg_IclR_N"/>
</dbReference>
<reference evidence="5 6" key="1">
    <citation type="submission" date="2018-07" db="EMBL/GenBank/DDBJ databases">
        <title>Draft genome of the type strain Streptomyces armeniacus ATCC 15676.</title>
        <authorList>
            <person name="Labana P."/>
            <person name="Gosse J.T."/>
            <person name="Boddy C.N."/>
        </authorList>
    </citation>
    <scope>NUCLEOTIDE SEQUENCE [LARGE SCALE GENOMIC DNA]</scope>
    <source>
        <strain evidence="5 6">ATCC 15676</strain>
    </source>
</reference>
<dbReference type="GO" id="GO:0045892">
    <property type="term" value="P:negative regulation of DNA-templated transcription"/>
    <property type="evidence" value="ECO:0007669"/>
    <property type="project" value="TreeGrafter"/>
</dbReference>
<keyword evidence="2" id="KW-0238">DNA-binding</keyword>
<dbReference type="AlphaFoldDB" id="A0A345XY55"/>
<dbReference type="Gene3D" id="1.10.10.10">
    <property type="entry name" value="Winged helix-like DNA-binding domain superfamily/Winged helix DNA-binding domain"/>
    <property type="match status" value="1"/>
</dbReference>
<dbReference type="KEGG" id="sarm:DVA86_32340"/>
<name>A0A345XY55_9ACTN</name>
<feature type="domain" description="IclR-ED" evidence="4">
    <location>
        <begin position="79"/>
        <end position="268"/>
    </location>
</feature>
<gene>
    <name evidence="5" type="ORF">DVA86_32340</name>
</gene>
<dbReference type="InterPro" id="IPR036390">
    <property type="entry name" value="WH_DNA-bd_sf"/>
</dbReference>
<dbReference type="InterPro" id="IPR014757">
    <property type="entry name" value="Tscrpt_reg_IclR_C"/>
</dbReference>
<dbReference type="InterPro" id="IPR036388">
    <property type="entry name" value="WH-like_DNA-bd_sf"/>
</dbReference>
<evidence type="ECO:0000259" key="4">
    <source>
        <dbReference type="PROSITE" id="PS51078"/>
    </source>
</evidence>
<evidence type="ECO:0000313" key="6">
    <source>
        <dbReference type="Proteomes" id="UP000254425"/>
    </source>
</evidence>
<dbReference type="Pfam" id="PF01614">
    <property type="entry name" value="IclR_C"/>
    <property type="match status" value="1"/>
</dbReference>
<evidence type="ECO:0000256" key="1">
    <source>
        <dbReference type="ARBA" id="ARBA00023015"/>
    </source>
</evidence>
<evidence type="ECO:0000256" key="2">
    <source>
        <dbReference type="ARBA" id="ARBA00023125"/>
    </source>
</evidence>
<organism evidence="5 6">
    <name type="scientific">Streptomyces armeniacus</name>
    <dbReference type="NCBI Taxonomy" id="83291"/>
    <lineage>
        <taxon>Bacteria</taxon>
        <taxon>Bacillati</taxon>
        <taxon>Actinomycetota</taxon>
        <taxon>Actinomycetes</taxon>
        <taxon>Kitasatosporales</taxon>
        <taxon>Streptomycetaceae</taxon>
        <taxon>Streptomyces</taxon>
    </lineage>
</organism>
<evidence type="ECO:0000313" key="5">
    <source>
        <dbReference type="EMBL" id="AXK36571.1"/>
    </source>
</evidence>
<dbReference type="SUPFAM" id="SSF46785">
    <property type="entry name" value="Winged helix' DNA-binding domain"/>
    <property type="match status" value="1"/>
</dbReference>
<dbReference type="SUPFAM" id="SSF55781">
    <property type="entry name" value="GAF domain-like"/>
    <property type="match status" value="1"/>
</dbReference>
<keyword evidence="3" id="KW-0804">Transcription</keyword>
<evidence type="ECO:0000256" key="3">
    <source>
        <dbReference type="ARBA" id="ARBA00023163"/>
    </source>
</evidence>
<dbReference type="InterPro" id="IPR050707">
    <property type="entry name" value="HTH_MetabolicPath_Reg"/>
</dbReference>
<dbReference type="GO" id="GO:0003677">
    <property type="term" value="F:DNA binding"/>
    <property type="evidence" value="ECO:0007669"/>
    <property type="project" value="UniProtKB-KW"/>
</dbReference>
<dbReference type="PROSITE" id="PS51078">
    <property type="entry name" value="ICLR_ED"/>
    <property type="match status" value="1"/>
</dbReference>
<protein>
    <submittedName>
        <fullName evidence="5">IclR family transcriptional regulator</fullName>
    </submittedName>
</protein>
<keyword evidence="1" id="KW-0805">Transcription regulation</keyword>
<dbReference type="InterPro" id="IPR029016">
    <property type="entry name" value="GAF-like_dom_sf"/>
</dbReference>
<accession>A0A345XY55</accession>
<dbReference type="EMBL" id="CP031320">
    <property type="protein sequence ID" value="AXK36571.1"/>
    <property type="molecule type" value="Genomic_DNA"/>
</dbReference>
<dbReference type="GO" id="GO:0003700">
    <property type="term" value="F:DNA-binding transcription factor activity"/>
    <property type="evidence" value="ECO:0007669"/>
    <property type="project" value="TreeGrafter"/>
</dbReference>
<dbReference type="Pfam" id="PF09339">
    <property type="entry name" value="HTH_IclR"/>
    <property type="match status" value="1"/>
</dbReference>
<keyword evidence="6" id="KW-1185">Reference proteome</keyword>